<dbReference type="Proteomes" id="UP000284202">
    <property type="component" value="Unassembled WGS sequence"/>
</dbReference>
<name>A0A418SR76_9RHOB</name>
<feature type="transmembrane region" description="Helical" evidence="1">
    <location>
        <begin position="29"/>
        <end position="50"/>
    </location>
</feature>
<proteinExistence type="predicted"/>
<dbReference type="EMBL" id="QZCG01000011">
    <property type="protein sequence ID" value="RJE83347.1"/>
    <property type="molecule type" value="Genomic_DNA"/>
</dbReference>
<dbReference type="OrthoDB" id="8455859at2"/>
<keyword evidence="1" id="KW-1133">Transmembrane helix</keyword>
<dbReference type="RefSeq" id="WP_119750609.1">
    <property type="nucleotide sequence ID" value="NZ_QZCG01000011.1"/>
</dbReference>
<sequence length="117" mass="12693">MTHEDMLAALAPPRLPADMAALGWRELCGLAGLGLLAALILFALLLPWLTRRPSRRVRIRATRGQPGAERILSIARILGHLPEALRPAAYGAAPPPSDEQIERIALAGANPRGKRRR</sequence>
<gene>
    <name evidence="2" type="ORF">D3P04_15770</name>
</gene>
<keyword evidence="3" id="KW-1185">Reference proteome</keyword>
<organism evidence="2 3">
    <name type="scientific">Paracoccus onubensis</name>
    <dbReference type="NCBI Taxonomy" id="1675788"/>
    <lineage>
        <taxon>Bacteria</taxon>
        <taxon>Pseudomonadati</taxon>
        <taxon>Pseudomonadota</taxon>
        <taxon>Alphaproteobacteria</taxon>
        <taxon>Rhodobacterales</taxon>
        <taxon>Paracoccaceae</taxon>
        <taxon>Paracoccus</taxon>
    </lineage>
</organism>
<evidence type="ECO:0000313" key="2">
    <source>
        <dbReference type="EMBL" id="RJE83347.1"/>
    </source>
</evidence>
<evidence type="ECO:0000256" key="1">
    <source>
        <dbReference type="SAM" id="Phobius"/>
    </source>
</evidence>
<evidence type="ECO:0008006" key="4">
    <source>
        <dbReference type="Google" id="ProtNLM"/>
    </source>
</evidence>
<reference evidence="3" key="1">
    <citation type="submission" date="2018-09" db="EMBL/GenBank/DDBJ databases">
        <title>Acidovorax cavernicola nov. sp. isolated from Gruta de las Maravillas (Aracena, Spain).</title>
        <authorList>
            <person name="Jurado V."/>
            <person name="Gutierrez-Patricio S."/>
            <person name="Gonzalez-Pimentel J.L."/>
            <person name="Miller A.Z."/>
            <person name="Laiz L."/>
            <person name="Saiz-Jimenez C."/>
        </authorList>
    </citation>
    <scope>NUCLEOTIDE SEQUENCE [LARGE SCALE GENOMIC DNA]</scope>
    <source>
        <strain evidence="3">1011MAR3C25</strain>
    </source>
</reference>
<keyword evidence="1" id="KW-0472">Membrane</keyword>
<keyword evidence="1" id="KW-0812">Transmembrane</keyword>
<accession>A0A418SR76</accession>
<evidence type="ECO:0000313" key="3">
    <source>
        <dbReference type="Proteomes" id="UP000284202"/>
    </source>
</evidence>
<dbReference type="AlphaFoldDB" id="A0A418SR76"/>
<protein>
    <recommendedName>
        <fullName evidence="4">DUF4381 domain-containing protein</fullName>
    </recommendedName>
</protein>
<comment type="caution">
    <text evidence="2">The sequence shown here is derived from an EMBL/GenBank/DDBJ whole genome shotgun (WGS) entry which is preliminary data.</text>
</comment>